<protein>
    <submittedName>
        <fullName evidence="2">Uncharacterized protein</fullName>
    </submittedName>
</protein>
<dbReference type="KEGG" id="paun:MJA45_17275"/>
<dbReference type="AlphaFoldDB" id="A0AA96LCT2"/>
<sequence length="84" mass="10102">MNHEHDDRDKLEQEMAHSLEEGDMEKEELDAAARRRLSPRYEIRIQAKLDPVVEETRLYRQMAKEVDGRYDKYKIDQNQGEEPK</sequence>
<proteinExistence type="predicted"/>
<dbReference type="EMBL" id="CP130318">
    <property type="protein sequence ID" value="WNQ09377.1"/>
    <property type="molecule type" value="Genomic_DNA"/>
</dbReference>
<evidence type="ECO:0000313" key="3">
    <source>
        <dbReference type="Proteomes" id="UP001305702"/>
    </source>
</evidence>
<feature type="compositionally biased region" description="Basic and acidic residues" evidence="1">
    <location>
        <begin position="1"/>
        <end position="20"/>
    </location>
</feature>
<keyword evidence="3" id="KW-1185">Reference proteome</keyword>
<reference evidence="2 3" key="1">
    <citation type="submission" date="2022-02" db="EMBL/GenBank/DDBJ databases">
        <title>Paenibacillus sp. MBLB1776 Whole Genome Shotgun Sequencing.</title>
        <authorList>
            <person name="Hwang C.Y."/>
            <person name="Cho E.-S."/>
            <person name="Seo M.-J."/>
        </authorList>
    </citation>
    <scope>NUCLEOTIDE SEQUENCE [LARGE SCALE GENOMIC DNA]</scope>
    <source>
        <strain evidence="2 3">MBLB1776</strain>
    </source>
</reference>
<dbReference type="RefSeq" id="WP_315603149.1">
    <property type="nucleotide sequence ID" value="NZ_CP130318.1"/>
</dbReference>
<name>A0AA96LCT2_9BACL</name>
<organism evidence="2 3">
    <name type="scientific">Paenibacillus aurantius</name>
    <dbReference type="NCBI Taxonomy" id="2918900"/>
    <lineage>
        <taxon>Bacteria</taxon>
        <taxon>Bacillati</taxon>
        <taxon>Bacillota</taxon>
        <taxon>Bacilli</taxon>
        <taxon>Bacillales</taxon>
        <taxon>Paenibacillaceae</taxon>
        <taxon>Paenibacillus</taxon>
    </lineage>
</organism>
<gene>
    <name evidence="2" type="ORF">MJA45_17275</name>
</gene>
<evidence type="ECO:0000313" key="2">
    <source>
        <dbReference type="EMBL" id="WNQ09377.1"/>
    </source>
</evidence>
<accession>A0AA96LCT2</accession>
<evidence type="ECO:0000256" key="1">
    <source>
        <dbReference type="SAM" id="MobiDB-lite"/>
    </source>
</evidence>
<feature type="region of interest" description="Disordered" evidence="1">
    <location>
        <begin position="1"/>
        <end position="28"/>
    </location>
</feature>
<dbReference type="Proteomes" id="UP001305702">
    <property type="component" value="Chromosome"/>
</dbReference>